<dbReference type="SUPFAM" id="SSF54427">
    <property type="entry name" value="NTF2-like"/>
    <property type="match status" value="1"/>
</dbReference>
<reference evidence="1 2" key="1">
    <citation type="submission" date="2019-03" db="EMBL/GenBank/DDBJ databases">
        <title>Draft genome sequences of novel Actinobacteria.</title>
        <authorList>
            <person name="Sahin N."/>
            <person name="Ay H."/>
            <person name="Saygin H."/>
        </authorList>
    </citation>
    <scope>NUCLEOTIDE SEQUENCE [LARGE SCALE GENOMIC DNA]</scope>
    <source>
        <strain evidence="1 2">DSM 41900</strain>
    </source>
</reference>
<dbReference type="AlphaFoldDB" id="A0A4R4TEP9"/>
<dbReference type="InterPro" id="IPR009959">
    <property type="entry name" value="Cyclase_SnoaL-like"/>
</dbReference>
<proteinExistence type="predicted"/>
<evidence type="ECO:0000313" key="1">
    <source>
        <dbReference type="EMBL" id="TDC74074.1"/>
    </source>
</evidence>
<dbReference type="Pfam" id="PF07366">
    <property type="entry name" value="SnoaL"/>
    <property type="match status" value="1"/>
</dbReference>
<dbReference type="EMBL" id="SMKI01000165">
    <property type="protein sequence ID" value="TDC74074.1"/>
    <property type="molecule type" value="Genomic_DNA"/>
</dbReference>
<sequence length="230" mass="25565">MTFVQVIDCRTSRIDELNRLMDTWVAGTHGRRTATHSVVGKDREDSTHVVEIVEFPSYEEARRNSDLPETERIFEEMVALCDDVPRFTDLDVVRDEQLNKTVAKRFFERIGDGDPHALSGLCTPGYLDHDPGNGPEPVGLAEAEAVTARYIGALSPTFAIDGQVAEGDTVTTRWTVTGTNDGEFMGLPATGRPVRVTGQTTHRFEHGLIAEAWWNWDQLGLLNQIGIVEL</sequence>
<dbReference type="PANTHER" id="PTHR38436:SF1">
    <property type="entry name" value="ESTER CYCLASE"/>
    <property type="match status" value="1"/>
</dbReference>
<organism evidence="1 2">
    <name type="scientific">Streptomyces hainanensis</name>
    <dbReference type="NCBI Taxonomy" id="402648"/>
    <lineage>
        <taxon>Bacteria</taxon>
        <taxon>Bacillati</taxon>
        <taxon>Actinomycetota</taxon>
        <taxon>Actinomycetes</taxon>
        <taxon>Kitasatosporales</taxon>
        <taxon>Streptomycetaceae</taxon>
        <taxon>Streptomyces</taxon>
    </lineage>
</organism>
<dbReference type="RefSeq" id="WP_132818911.1">
    <property type="nucleotide sequence ID" value="NZ_SMKI01000165.1"/>
</dbReference>
<name>A0A4R4TEP9_9ACTN</name>
<keyword evidence="2" id="KW-1185">Reference proteome</keyword>
<dbReference type="GO" id="GO:0030638">
    <property type="term" value="P:polyketide metabolic process"/>
    <property type="evidence" value="ECO:0007669"/>
    <property type="project" value="InterPro"/>
</dbReference>
<dbReference type="PANTHER" id="PTHR38436">
    <property type="entry name" value="POLYKETIDE CYCLASE SNOAL-LIKE DOMAIN"/>
    <property type="match status" value="1"/>
</dbReference>
<dbReference type="Gene3D" id="3.10.450.50">
    <property type="match status" value="1"/>
</dbReference>
<protein>
    <submittedName>
        <fullName evidence="1">Ester cyclase</fullName>
    </submittedName>
</protein>
<comment type="caution">
    <text evidence="1">The sequence shown here is derived from an EMBL/GenBank/DDBJ whole genome shotgun (WGS) entry which is preliminary data.</text>
</comment>
<accession>A0A4R4TEP9</accession>
<gene>
    <name evidence="1" type="ORF">E1283_17025</name>
</gene>
<dbReference type="Proteomes" id="UP000295345">
    <property type="component" value="Unassembled WGS sequence"/>
</dbReference>
<evidence type="ECO:0000313" key="2">
    <source>
        <dbReference type="Proteomes" id="UP000295345"/>
    </source>
</evidence>
<dbReference type="OrthoDB" id="9182871at2"/>
<dbReference type="InterPro" id="IPR032710">
    <property type="entry name" value="NTF2-like_dom_sf"/>
</dbReference>